<evidence type="ECO:0000256" key="2">
    <source>
        <dbReference type="ARBA" id="ARBA00022475"/>
    </source>
</evidence>
<evidence type="ECO:0000256" key="4">
    <source>
        <dbReference type="ARBA" id="ARBA00022989"/>
    </source>
</evidence>
<dbReference type="GO" id="GO:0022857">
    <property type="term" value="F:transmembrane transporter activity"/>
    <property type="evidence" value="ECO:0007669"/>
    <property type="project" value="InterPro"/>
</dbReference>
<evidence type="ECO:0000256" key="5">
    <source>
        <dbReference type="ARBA" id="ARBA00023136"/>
    </source>
</evidence>
<feature type="transmembrane region" description="Helical" evidence="6">
    <location>
        <begin position="15"/>
        <end position="36"/>
    </location>
</feature>
<dbReference type="GeneID" id="97209026"/>
<dbReference type="AlphaFoldDB" id="A0AAW5C140"/>
<dbReference type="Proteomes" id="UP000669239">
    <property type="component" value="Unassembled WGS sequence"/>
</dbReference>
<dbReference type="EMBL" id="JAAITT010000032">
    <property type="protein sequence ID" value="NSJ50899.1"/>
    <property type="molecule type" value="Genomic_DNA"/>
</dbReference>
<proteinExistence type="predicted"/>
<feature type="transmembrane region" description="Helical" evidence="6">
    <location>
        <begin position="212"/>
        <end position="236"/>
    </location>
</feature>
<feature type="transmembrane region" description="Helical" evidence="6">
    <location>
        <begin position="165"/>
        <end position="184"/>
    </location>
</feature>
<dbReference type="RefSeq" id="WP_117559422.1">
    <property type="nucleotide sequence ID" value="NZ_BAABZL010000001.1"/>
</dbReference>
<comment type="subcellular location">
    <subcellularLocation>
        <location evidence="1">Cell membrane</location>
        <topology evidence="1">Multi-pass membrane protein</topology>
    </subcellularLocation>
</comment>
<name>A0AAW5C140_9FIRM</name>
<keyword evidence="2" id="KW-1003">Cell membrane</keyword>
<sequence length="320" mass="33947">MDKAKILKIVKRQEFIVAAFSLLVFIFFSLFSDNFYTPTNLRLILQQYAVNGICVLGISIVIILNGIDLSAGAILAMAGAVSGTMVKSGVPVILCILAGVALGMLFSFINALIITKCRVPAIVTTIATNYLFRGLIVVITGGYWVNQFPKAFTRIGAGRLFGISNLFWMAMLLLIVMTVFMKYFNTGRKIYAVGTNPQGADLSGISSDRIQLIGYTICGALIGFAGVMYASSYGAINPSSTGTTLGTTVLAAALAGGVNFGGKGTLLGGAIGMLMITIINNGLIQIKVSEYWVDAITGAIILIALVLNVLNAREKRKGDN</sequence>
<organism evidence="7 10">
    <name type="scientific">Enterocloster aldenensis</name>
    <dbReference type="NCBI Taxonomy" id="358742"/>
    <lineage>
        <taxon>Bacteria</taxon>
        <taxon>Bacillati</taxon>
        <taxon>Bacillota</taxon>
        <taxon>Clostridia</taxon>
        <taxon>Lachnospirales</taxon>
        <taxon>Lachnospiraceae</taxon>
        <taxon>Enterocloster</taxon>
    </lineage>
</organism>
<keyword evidence="5 6" id="KW-0472">Membrane</keyword>
<feature type="transmembrane region" description="Helical" evidence="6">
    <location>
        <begin position="90"/>
        <end position="114"/>
    </location>
</feature>
<protein>
    <submittedName>
        <fullName evidence="7">ABC transporter permease</fullName>
    </submittedName>
</protein>
<feature type="transmembrane region" description="Helical" evidence="6">
    <location>
        <begin position="121"/>
        <end position="145"/>
    </location>
</feature>
<evidence type="ECO:0000256" key="1">
    <source>
        <dbReference type="ARBA" id="ARBA00004651"/>
    </source>
</evidence>
<feature type="transmembrane region" description="Helical" evidence="6">
    <location>
        <begin position="242"/>
        <end position="260"/>
    </location>
</feature>
<dbReference type="Pfam" id="PF02653">
    <property type="entry name" value="BPD_transp_2"/>
    <property type="match status" value="1"/>
</dbReference>
<dbReference type="GO" id="GO:0005886">
    <property type="term" value="C:plasma membrane"/>
    <property type="evidence" value="ECO:0007669"/>
    <property type="project" value="UniProtKB-SubCell"/>
</dbReference>
<evidence type="ECO:0000313" key="8">
    <source>
        <dbReference type="EMBL" id="NSJ50899.1"/>
    </source>
</evidence>
<reference evidence="7" key="3">
    <citation type="submission" date="2022-01" db="EMBL/GenBank/DDBJ databases">
        <title>Collection of gut derived symbiotic bacterial strains cultured from healthy donors.</title>
        <authorList>
            <person name="Lin H."/>
            <person name="Kohout C."/>
            <person name="Waligurski E."/>
            <person name="Pamer E.G."/>
        </authorList>
    </citation>
    <scope>NUCLEOTIDE SEQUENCE</scope>
    <source>
        <strain evidence="7">DFI.6.55</strain>
    </source>
</reference>
<evidence type="ECO:0000313" key="9">
    <source>
        <dbReference type="Proteomes" id="UP000669239"/>
    </source>
</evidence>
<dbReference type="Proteomes" id="UP001299608">
    <property type="component" value="Unassembled WGS sequence"/>
</dbReference>
<dbReference type="PANTHER" id="PTHR32196:SF72">
    <property type="entry name" value="RIBOSE IMPORT PERMEASE PROTEIN RBSC"/>
    <property type="match status" value="1"/>
</dbReference>
<feature type="transmembrane region" description="Helical" evidence="6">
    <location>
        <begin position="267"/>
        <end position="286"/>
    </location>
</feature>
<dbReference type="PANTHER" id="PTHR32196">
    <property type="entry name" value="ABC TRANSPORTER PERMEASE PROTEIN YPHD-RELATED-RELATED"/>
    <property type="match status" value="1"/>
</dbReference>
<feature type="transmembrane region" description="Helical" evidence="6">
    <location>
        <begin position="292"/>
        <end position="310"/>
    </location>
</feature>
<evidence type="ECO:0000256" key="3">
    <source>
        <dbReference type="ARBA" id="ARBA00022692"/>
    </source>
</evidence>
<keyword evidence="9" id="KW-1185">Reference proteome</keyword>
<keyword evidence="4 6" id="KW-1133">Transmembrane helix</keyword>
<evidence type="ECO:0000313" key="10">
    <source>
        <dbReference type="Proteomes" id="UP001299608"/>
    </source>
</evidence>
<keyword evidence="3 6" id="KW-0812">Transmembrane</keyword>
<comment type="caution">
    <text evidence="7">The sequence shown here is derived from an EMBL/GenBank/DDBJ whole genome shotgun (WGS) entry which is preliminary data.</text>
</comment>
<gene>
    <name evidence="8" type="ORF">G5B36_19620</name>
    <name evidence="7" type="ORF">L0N08_15280</name>
</gene>
<evidence type="ECO:0000313" key="7">
    <source>
        <dbReference type="EMBL" id="MCG4746784.1"/>
    </source>
</evidence>
<reference evidence="8" key="2">
    <citation type="submission" date="2020-02" db="EMBL/GenBank/DDBJ databases">
        <authorList>
            <person name="Littmann E."/>
            <person name="Sorbara M."/>
        </authorList>
    </citation>
    <scope>NUCLEOTIDE SEQUENCE</scope>
    <source>
        <strain evidence="8">MSK.1.17</strain>
    </source>
</reference>
<feature type="transmembrane region" description="Helical" evidence="6">
    <location>
        <begin position="48"/>
        <end position="78"/>
    </location>
</feature>
<reference evidence="8 9" key="1">
    <citation type="journal article" date="2020" name="Cell Host Microbe">
        <title>Functional and Genomic Variation between Human-Derived Isolates of Lachnospiraceae Reveals Inter- and Intra-Species Diversity.</title>
        <authorList>
            <person name="Sorbara M.T."/>
            <person name="Littmann E.R."/>
            <person name="Fontana E."/>
            <person name="Moody T.U."/>
            <person name="Kohout C.E."/>
            <person name="Gjonbalaj M."/>
            <person name="Eaton V."/>
            <person name="Seok R."/>
            <person name="Leiner I.M."/>
            <person name="Pamer E.G."/>
        </authorList>
    </citation>
    <scope>NUCLEOTIDE SEQUENCE [LARGE SCALE GENOMIC DNA]</scope>
    <source>
        <strain evidence="8 9">MSK.1.17</strain>
    </source>
</reference>
<dbReference type="CDD" id="cd06579">
    <property type="entry name" value="TM_PBP1_transp_AraH_like"/>
    <property type="match status" value="1"/>
</dbReference>
<evidence type="ECO:0000256" key="6">
    <source>
        <dbReference type="SAM" id="Phobius"/>
    </source>
</evidence>
<accession>A0AAW5C140</accession>
<dbReference type="EMBL" id="JAKNGE010000018">
    <property type="protein sequence ID" value="MCG4746784.1"/>
    <property type="molecule type" value="Genomic_DNA"/>
</dbReference>
<dbReference type="InterPro" id="IPR001851">
    <property type="entry name" value="ABC_transp_permease"/>
</dbReference>